<dbReference type="EMBL" id="SLWN01000002">
    <property type="protein sequence ID" value="TCO34266.1"/>
    <property type="molecule type" value="Genomic_DNA"/>
</dbReference>
<dbReference type="Pfam" id="PF13977">
    <property type="entry name" value="TetR_C_6"/>
    <property type="match status" value="1"/>
</dbReference>
<keyword evidence="7" id="KW-1185">Reference proteome</keyword>
<evidence type="ECO:0000313" key="7">
    <source>
        <dbReference type="Proteomes" id="UP000294508"/>
    </source>
</evidence>
<dbReference type="InterPro" id="IPR039538">
    <property type="entry name" value="BetI_C"/>
</dbReference>
<keyword evidence="2 3" id="KW-0238">DNA-binding</keyword>
<comment type="caution">
    <text evidence="6">The sequence shown here is derived from an EMBL/GenBank/DDBJ whole genome shotgun (WGS) entry which is preliminary data.</text>
</comment>
<dbReference type="PANTHER" id="PTHR30055">
    <property type="entry name" value="HTH-TYPE TRANSCRIPTIONAL REGULATOR RUTR"/>
    <property type="match status" value="1"/>
</dbReference>
<dbReference type="RefSeq" id="WP_199238048.1">
    <property type="nucleotide sequence ID" value="NZ_SLWN01000002.1"/>
</dbReference>
<reference evidence="6 7" key="1">
    <citation type="journal article" date="2015" name="Stand. Genomic Sci.">
        <title>Genomic Encyclopedia of Bacterial and Archaeal Type Strains, Phase III: the genomes of soil and plant-associated and newly described type strains.</title>
        <authorList>
            <person name="Whitman W.B."/>
            <person name="Woyke T."/>
            <person name="Klenk H.P."/>
            <person name="Zhou Y."/>
            <person name="Lilburn T.G."/>
            <person name="Beck B.J."/>
            <person name="De Vos P."/>
            <person name="Vandamme P."/>
            <person name="Eisen J.A."/>
            <person name="Garrity G."/>
            <person name="Hugenholtz P."/>
            <person name="Kyrpides N.C."/>
        </authorList>
    </citation>
    <scope>NUCLEOTIDE SEQUENCE [LARGE SCALE GENOMIC DNA]</scope>
    <source>
        <strain evidence="6 7">VKM Ac-2572</strain>
    </source>
</reference>
<dbReference type="InterPro" id="IPR050109">
    <property type="entry name" value="HTH-type_TetR-like_transc_reg"/>
</dbReference>
<dbReference type="InterPro" id="IPR001647">
    <property type="entry name" value="HTH_TetR"/>
</dbReference>
<evidence type="ECO:0000259" key="5">
    <source>
        <dbReference type="PROSITE" id="PS50977"/>
    </source>
</evidence>
<feature type="region of interest" description="Disordered" evidence="4">
    <location>
        <begin position="1"/>
        <end position="24"/>
    </location>
</feature>
<dbReference type="PROSITE" id="PS50977">
    <property type="entry name" value="HTH_TETR_2"/>
    <property type="match status" value="1"/>
</dbReference>
<dbReference type="InterPro" id="IPR009057">
    <property type="entry name" value="Homeodomain-like_sf"/>
</dbReference>
<protein>
    <submittedName>
        <fullName evidence="6">TetR family transcriptional regulator</fullName>
    </submittedName>
</protein>
<dbReference type="Proteomes" id="UP000294508">
    <property type="component" value="Unassembled WGS sequence"/>
</dbReference>
<dbReference type="GO" id="GO:0003700">
    <property type="term" value="F:DNA-binding transcription factor activity"/>
    <property type="evidence" value="ECO:0007669"/>
    <property type="project" value="TreeGrafter"/>
</dbReference>
<dbReference type="AlphaFoldDB" id="A0A4R2HTD5"/>
<name>A0A4R2HTD5_9ACTN</name>
<organism evidence="6 7">
    <name type="scientific">Kribbella steppae</name>
    <dbReference type="NCBI Taxonomy" id="2512223"/>
    <lineage>
        <taxon>Bacteria</taxon>
        <taxon>Bacillati</taxon>
        <taxon>Actinomycetota</taxon>
        <taxon>Actinomycetes</taxon>
        <taxon>Propionibacteriales</taxon>
        <taxon>Kribbellaceae</taxon>
        <taxon>Kribbella</taxon>
    </lineage>
</organism>
<feature type="domain" description="HTH tetR-type" evidence="5">
    <location>
        <begin position="31"/>
        <end position="91"/>
    </location>
</feature>
<sequence length="220" mass="24418">MSLTSDAAGPEPAPDSGPARPARVSGIDKIERRRVALAESALKTLGELGYARTSLREIANNSEFTHGVVHYYFRDKIDLIGYCVRHYKTKCAQRYDEVVETASSADELAVGFLAKLTQTLVEETPMHRLWYDLRAQSMFEEQLRDDVVAIDQLLEQMIWRILTRYADLVGGTPTVDAPTAYALIDGLFEQAVVGYAADPDRVPDLLADRVSQVLSKLIAA</sequence>
<evidence type="ECO:0000256" key="1">
    <source>
        <dbReference type="ARBA" id="ARBA00022491"/>
    </source>
</evidence>
<keyword evidence="1" id="KW-0678">Repressor</keyword>
<dbReference type="SUPFAM" id="SSF46689">
    <property type="entry name" value="Homeodomain-like"/>
    <property type="match status" value="1"/>
</dbReference>
<evidence type="ECO:0000256" key="3">
    <source>
        <dbReference type="PROSITE-ProRule" id="PRU00335"/>
    </source>
</evidence>
<feature type="DNA-binding region" description="H-T-H motif" evidence="3">
    <location>
        <begin position="54"/>
        <end position="73"/>
    </location>
</feature>
<dbReference type="GO" id="GO:0000976">
    <property type="term" value="F:transcription cis-regulatory region binding"/>
    <property type="evidence" value="ECO:0007669"/>
    <property type="project" value="TreeGrafter"/>
</dbReference>
<gene>
    <name evidence="6" type="ORF">EV652_102332</name>
</gene>
<dbReference type="Gene3D" id="1.10.357.10">
    <property type="entry name" value="Tetracycline Repressor, domain 2"/>
    <property type="match status" value="1"/>
</dbReference>
<proteinExistence type="predicted"/>
<evidence type="ECO:0000313" key="6">
    <source>
        <dbReference type="EMBL" id="TCO34266.1"/>
    </source>
</evidence>
<dbReference type="Pfam" id="PF00440">
    <property type="entry name" value="TetR_N"/>
    <property type="match status" value="1"/>
</dbReference>
<accession>A0A4R2HTD5</accession>
<evidence type="ECO:0000256" key="4">
    <source>
        <dbReference type="SAM" id="MobiDB-lite"/>
    </source>
</evidence>
<dbReference type="PANTHER" id="PTHR30055:SF226">
    <property type="entry name" value="HTH-TYPE TRANSCRIPTIONAL REGULATOR PKSA"/>
    <property type="match status" value="1"/>
</dbReference>
<evidence type="ECO:0000256" key="2">
    <source>
        <dbReference type="ARBA" id="ARBA00023125"/>
    </source>
</evidence>